<feature type="region of interest" description="Disordered" evidence="7">
    <location>
        <begin position="759"/>
        <end position="819"/>
    </location>
</feature>
<dbReference type="InterPro" id="IPR040457">
    <property type="entry name" value="GCP_C"/>
</dbReference>
<evidence type="ECO:0000259" key="8">
    <source>
        <dbReference type="Pfam" id="PF04130"/>
    </source>
</evidence>
<evidence type="ECO:0000259" key="9">
    <source>
        <dbReference type="Pfam" id="PF17681"/>
    </source>
</evidence>
<evidence type="ECO:0000256" key="7">
    <source>
        <dbReference type="SAM" id="MobiDB-lite"/>
    </source>
</evidence>
<dbReference type="EMBL" id="LR877154">
    <property type="protein sequence ID" value="CAD2218212.1"/>
    <property type="molecule type" value="Genomic_DNA"/>
</dbReference>
<dbReference type="GO" id="GO:0007020">
    <property type="term" value="P:microtubule nucleation"/>
    <property type="evidence" value="ECO:0007669"/>
    <property type="project" value="InterPro"/>
</dbReference>
<feature type="region of interest" description="Disordered" evidence="7">
    <location>
        <begin position="696"/>
        <end position="746"/>
    </location>
</feature>
<dbReference type="Pfam" id="PF17681">
    <property type="entry name" value="GCP_N_terminal"/>
    <property type="match status" value="1"/>
</dbReference>
<keyword evidence="4 6" id="KW-0493">Microtubule</keyword>
<feature type="domain" description="Gamma tubulin complex component protein N-terminal" evidence="9">
    <location>
        <begin position="3"/>
        <end position="333"/>
    </location>
</feature>
<dbReference type="InterPro" id="IPR007259">
    <property type="entry name" value="GCP"/>
</dbReference>
<dbReference type="InterPro" id="IPR041470">
    <property type="entry name" value="GCP_N"/>
</dbReference>
<accession>A0A7G2CIX8</accession>
<evidence type="ECO:0000256" key="6">
    <source>
        <dbReference type="RuleBase" id="RU363050"/>
    </source>
</evidence>
<name>A0A7G2CIX8_9TRYP</name>
<dbReference type="GO" id="GO:0005874">
    <property type="term" value="C:microtubule"/>
    <property type="evidence" value="ECO:0007669"/>
    <property type="project" value="UniProtKB-KW"/>
</dbReference>
<keyword evidence="11" id="KW-1185">Reference proteome</keyword>
<dbReference type="GO" id="GO:0051321">
    <property type="term" value="P:meiotic cell cycle"/>
    <property type="evidence" value="ECO:0007669"/>
    <property type="project" value="TreeGrafter"/>
</dbReference>
<dbReference type="GO" id="GO:0031122">
    <property type="term" value="P:cytoplasmic microtubule organization"/>
    <property type="evidence" value="ECO:0007669"/>
    <property type="project" value="TreeGrafter"/>
</dbReference>
<dbReference type="GO" id="GO:0051011">
    <property type="term" value="F:microtubule minus-end binding"/>
    <property type="evidence" value="ECO:0007669"/>
    <property type="project" value="TreeGrafter"/>
</dbReference>
<dbReference type="VEuPathDB" id="TriTrypDB:ADEAN_000569900"/>
<keyword evidence="3 6" id="KW-0963">Cytoplasm</keyword>
<feature type="compositionally biased region" description="Basic and acidic residues" evidence="7">
    <location>
        <begin position="807"/>
        <end position="819"/>
    </location>
</feature>
<dbReference type="Proteomes" id="UP000515908">
    <property type="component" value="Chromosome 10"/>
</dbReference>
<dbReference type="PANTHER" id="PTHR19302:SF27">
    <property type="entry name" value="GAMMA-TUBULIN COMPLEX COMPONENT 4"/>
    <property type="match status" value="1"/>
</dbReference>
<organism evidence="10 11">
    <name type="scientific">Angomonas deanei</name>
    <dbReference type="NCBI Taxonomy" id="59799"/>
    <lineage>
        <taxon>Eukaryota</taxon>
        <taxon>Discoba</taxon>
        <taxon>Euglenozoa</taxon>
        <taxon>Kinetoplastea</taxon>
        <taxon>Metakinetoplastina</taxon>
        <taxon>Trypanosomatida</taxon>
        <taxon>Trypanosomatidae</taxon>
        <taxon>Strigomonadinae</taxon>
        <taxon>Angomonas</taxon>
    </lineage>
</organism>
<evidence type="ECO:0000256" key="1">
    <source>
        <dbReference type="ARBA" id="ARBA00004267"/>
    </source>
</evidence>
<evidence type="ECO:0000313" key="10">
    <source>
        <dbReference type="EMBL" id="CAD2218212.1"/>
    </source>
</evidence>
<evidence type="ECO:0000256" key="5">
    <source>
        <dbReference type="ARBA" id="ARBA00023212"/>
    </source>
</evidence>
<dbReference type="InterPro" id="IPR042241">
    <property type="entry name" value="GCP_C_sf"/>
</dbReference>
<proteinExistence type="inferred from homology"/>
<feature type="compositionally biased region" description="Low complexity" evidence="7">
    <location>
        <begin position="737"/>
        <end position="746"/>
    </location>
</feature>
<comment type="similarity">
    <text evidence="2 6">Belongs to the TUBGCP family.</text>
</comment>
<sequence length="819" mass="91008">MEEIKCTLTGFSSNFFEYEASPGVVAHFQQDDHLLIRENNHHKTGKDTHRINRESCLFQSLHPAEQNLLAEVLPLGEQYDLLQEQVRRTLVGEGGGKGGLYRSAVSMGVQQILGHYRESVELCTSPSALRVLKDTYGLSFQLLTRLYRVAATEVTVQQVVGPSSSTTGQLLHADIPLHPIEDFLAHQEVPRLFRQWVGQSVWLSLLHTIAHYVSHGVVLYGRDSFFVHVHQNPDTGEEEHTLHTDKLPRCISVDLGTLIVRTGKERRAVLNASMVSDQDYLERLALGAQDEAAETVFQAVFHPSLCVGGLLAADDLAARVTAARTLWSKALWQSLGSTASLHRQLHALRDLFLCQRGDLWSTFSTRLFDLYFSQFHSDVPPSRPVTLSRAAAEAYLFAFSSAGLVDKEDYSAYRLVVSADGESQEGSQSVEGVAQRMLERAADIGLQYAVPKGLQLVVSSKALTYYQRLFSLYLTLRLATEAVQACRPAVKEATLLNRDPSGDLRYFISLYQQLQFLCHHIQEYLQVDVLLASASALTAGLTRCSAVEEARRLHDRFLWETSEGSFLTEGAEPLLNAIRAVCLYSFAVYTLCGRYRLVYWAVKDVNETPPEVRAALGALQTRLQQEVTVPLVSHLSMSRQAKGSSLWTRLDFSRYYSQHHSSLLTTLQSSAGGSLYRNPYHTKGNEKETLSALARPSIHSQRSASSGALRPPESSHSERKRPTSSSRHARTGSTVHTNNTTNTISASTVSAITGMAAASNTRRNTHNHNNISMTSNTSSEAPPVVRRRTSSLTVGHVRPRYSPPPDTPKEEQQPSQERE</sequence>
<feature type="compositionally biased region" description="Polar residues" evidence="7">
    <location>
        <begin position="723"/>
        <end position="736"/>
    </location>
</feature>
<protein>
    <recommendedName>
        <fullName evidence="6">Spindle pole body component</fullName>
    </recommendedName>
</protein>
<dbReference type="GO" id="GO:0000278">
    <property type="term" value="P:mitotic cell cycle"/>
    <property type="evidence" value="ECO:0007669"/>
    <property type="project" value="TreeGrafter"/>
</dbReference>
<dbReference type="GO" id="GO:0051225">
    <property type="term" value="P:spindle assembly"/>
    <property type="evidence" value="ECO:0007669"/>
    <property type="project" value="TreeGrafter"/>
</dbReference>
<gene>
    <name evidence="10" type="ORF">ADEAN_000569900</name>
</gene>
<dbReference type="GO" id="GO:0000930">
    <property type="term" value="C:gamma-tubulin complex"/>
    <property type="evidence" value="ECO:0007669"/>
    <property type="project" value="TreeGrafter"/>
</dbReference>
<dbReference type="AlphaFoldDB" id="A0A7G2CIX8"/>
<dbReference type="GO" id="GO:0000922">
    <property type="term" value="C:spindle pole"/>
    <property type="evidence" value="ECO:0007669"/>
    <property type="project" value="InterPro"/>
</dbReference>
<comment type="subcellular location">
    <subcellularLocation>
        <location evidence="1 6">Cytoplasm</location>
        <location evidence="1 6">Cytoskeleton</location>
        <location evidence="1 6">Microtubule organizing center</location>
    </subcellularLocation>
</comment>
<feature type="compositionally biased region" description="Polar residues" evidence="7">
    <location>
        <begin position="771"/>
        <end position="780"/>
    </location>
</feature>
<evidence type="ECO:0000256" key="2">
    <source>
        <dbReference type="ARBA" id="ARBA00010337"/>
    </source>
</evidence>
<dbReference type="Pfam" id="PF04130">
    <property type="entry name" value="GCP_C_terminal"/>
    <property type="match status" value="1"/>
</dbReference>
<dbReference type="PANTHER" id="PTHR19302">
    <property type="entry name" value="GAMMA TUBULIN COMPLEX PROTEIN"/>
    <property type="match status" value="1"/>
</dbReference>
<evidence type="ECO:0000313" key="11">
    <source>
        <dbReference type="Proteomes" id="UP000515908"/>
    </source>
</evidence>
<reference evidence="10 11" key="1">
    <citation type="submission" date="2020-08" db="EMBL/GenBank/DDBJ databases">
        <authorList>
            <person name="Newling K."/>
            <person name="Davey J."/>
            <person name="Forrester S."/>
        </authorList>
    </citation>
    <scope>NUCLEOTIDE SEQUENCE [LARGE SCALE GENOMIC DNA]</scope>
    <source>
        <strain evidence="11">Crithidia deanei Carvalho (ATCC PRA-265)</strain>
    </source>
</reference>
<feature type="domain" description="Gamma tubulin complex component C-terminal" evidence="8">
    <location>
        <begin position="341"/>
        <end position="656"/>
    </location>
</feature>
<evidence type="ECO:0000256" key="4">
    <source>
        <dbReference type="ARBA" id="ARBA00022701"/>
    </source>
</evidence>
<keyword evidence="5 6" id="KW-0206">Cytoskeleton</keyword>
<dbReference type="Gene3D" id="1.20.120.1900">
    <property type="entry name" value="Gamma-tubulin complex, C-terminal domain"/>
    <property type="match status" value="1"/>
</dbReference>
<evidence type="ECO:0000256" key="3">
    <source>
        <dbReference type="ARBA" id="ARBA00022490"/>
    </source>
</evidence>
<dbReference type="GO" id="GO:0043015">
    <property type="term" value="F:gamma-tubulin binding"/>
    <property type="evidence" value="ECO:0007669"/>
    <property type="project" value="InterPro"/>
</dbReference>